<feature type="transmembrane region" description="Helical" evidence="1">
    <location>
        <begin position="91"/>
        <end position="114"/>
    </location>
</feature>
<dbReference type="EMBL" id="LOPU01000018">
    <property type="protein sequence ID" value="KTG10106.1"/>
    <property type="molecule type" value="Genomic_DNA"/>
</dbReference>
<keyword evidence="1" id="KW-1133">Transmembrane helix</keyword>
<keyword evidence="1" id="KW-0812">Transmembrane</keyword>
<evidence type="ECO:0000256" key="1">
    <source>
        <dbReference type="SAM" id="Phobius"/>
    </source>
</evidence>
<comment type="caution">
    <text evidence="2">The sequence shown here is derived from an EMBL/GenBank/DDBJ whole genome shotgun (WGS) entry which is preliminary data.</text>
</comment>
<evidence type="ECO:0000313" key="3">
    <source>
        <dbReference type="Proteomes" id="UP000054387"/>
    </source>
</evidence>
<sequence>MSASTEKSTLAPVRTGRYAEFALVVATVVGLAATAVHWAGLLVGGVLVGLVATSLSRAVVNGLTFGLVVLVAFAAWLLYEGGLETALQTGQIGLLTVAVAFVLPLAAAVAVRALV</sequence>
<gene>
    <name evidence="2" type="ORF">AUR64_10950</name>
</gene>
<evidence type="ECO:0000313" key="2">
    <source>
        <dbReference type="EMBL" id="KTG10106.1"/>
    </source>
</evidence>
<proteinExistence type="predicted"/>
<protein>
    <submittedName>
        <fullName evidence="2">Uncharacterized protein</fullName>
    </submittedName>
</protein>
<organism evidence="2 3">
    <name type="scientific">Haloprofundus marisrubri</name>
    <dbReference type="NCBI Taxonomy" id="1514971"/>
    <lineage>
        <taxon>Archaea</taxon>
        <taxon>Methanobacteriati</taxon>
        <taxon>Methanobacteriota</taxon>
        <taxon>Stenosarchaea group</taxon>
        <taxon>Halobacteria</taxon>
        <taxon>Halobacteriales</taxon>
        <taxon>Haloferacaceae</taxon>
        <taxon>Haloprofundus</taxon>
    </lineage>
</organism>
<name>A0A0W1R9Y7_9EURY</name>
<dbReference type="STRING" id="1514971.AUR64_10950"/>
<accession>A0A0W1R9Y7</accession>
<keyword evidence="3" id="KW-1185">Reference proteome</keyword>
<reference evidence="2 3" key="1">
    <citation type="submission" date="2015-12" db="EMBL/GenBank/DDBJ databases">
        <title>Haloprofundus marisrubri gen. nov., sp. nov., an extremely halophilic archaeon isolated from the Discovery deep brine-seawater interface in the Red Sea.</title>
        <authorList>
            <person name="Zhang G."/>
            <person name="Stingl U."/>
            <person name="Rashid M."/>
        </authorList>
    </citation>
    <scope>NUCLEOTIDE SEQUENCE [LARGE SCALE GENOMIC DNA]</scope>
    <source>
        <strain evidence="2 3">SB9</strain>
    </source>
</reference>
<dbReference type="AlphaFoldDB" id="A0A0W1R9Y7"/>
<dbReference type="Proteomes" id="UP000054387">
    <property type="component" value="Unassembled WGS sequence"/>
</dbReference>
<feature type="transmembrane region" description="Helical" evidence="1">
    <location>
        <begin position="58"/>
        <end position="79"/>
    </location>
</feature>
<keyword evidence="1" id="KW-0472">Membrane</keyword>
<dbReference type="RefSeq" id="WP_058581461.1">
    <property type="nucleotide sequence ID" value="NZ_LOPU01000018.1"/>
</dbReference>
<feature type="transmembrane region" description="Helical" evidence="1">
    <location>
        <begin position="21"/>
        <end position="52"/>
    </location>
</feature>